<proteinExistence type="predicted"/>
<accession>A0A168CSK7</accession>
<gene>
    <name evidence="2" type="ORF">LEL_08972</name>
</gene>
<name>A0A168CSK7_CORDF</name>
<dbReference type="Proteomes" id="UP000076881">
    <property type="component" value="Unassembled WGS sequence"/>
</dbReference>
<dbReference type="AlphaFoldDB" id="A0A168CSK7"/>
<reference evidence="2 3" key="1">
    <citation type="journal article" date="2016" name="Genome Biol. Evol.">
        <title>Divergent and convergent evolution of fungal pathogenicity.</title>
        <authorList>
            <person name="Shang Y."/>
            <person name="Xiao G."/>
            <person name="Zheng P."/>
            <person name="Cen K."/>
            <person name="Zhan S."/>
            <person name="Wang C."/>
        </authorList>
    </citation>
    <scope>NUCLEOTIDE SEQUENCE [LARGE SCALE GENOMIC DNA]</scope>
    <source>
        <strain evidence="2 3">RCEF 1005</strain>
    </source>
</reference>
<feature type="region of interest" description="Disordered" evidence="1">
    <location>
        <begin position="1"/>
        <end position="48"/>
    </location>
</feature>
<organism evidence="2 3">
    <name type="scientific">Akanthomyces lecanii RCEF 1005</name>
    <dbReference type="NCBI Taxonomy" id="1081108"/>
    <lineage>
        <taxon>Eukaryota</taxon>
        <taxon>Fungi</taxon>
        <taxon>Dikarya</taxon>
        <taxon>Ascomycota</taxon>
        <taxon>Pezizomycotina</taxon>
        <taxon>Sordariomycetes</taxon>
        <taxon>Hypocreomycetidae</taxon>
        <taxon>Hypocreales</taxon>
        <taxon>Cordycipitaceae</taxon>
        <taxon>Akanthomyces</taxon>
        <taxon>Cordyceps confragosa</taxon>
    </lineage>
</organism>
<protein>
    <submittedName>
        <fullName evidence="2">Uncharacterized protein</fullName>
    </submittedName>
</protein>
<evidence type="ECO:0000313" key="2">
    <source>
        <dbReference type="EMBL" id="OAA71737.1"/>
    </source>
</evidence>
<dbReference type="OrthoDB" id="10597366at2759"/>
<dbReference type="EMBL" id="AZHF01000008">
    <property type="protein sequence ID" value="OAA71737.1"/>
    <property type="molecule type" value="Genomic_DNA"/>
</dbReference>
<comment type="caution">
    <text evidence="2">The sequence shown here is derived from an EMBL/GenBank/DDBJ whole genome shotgun (WGS) entry which is preliminary data.</text>
</comment>
<feature type="compositionally biased region" description="Polar residues" evidence="1">
    <location>
        <begin position="1"/>
        <end position="14"/>
    </location>
</feature>
<sequence length="212" mass="21687">MEPNTTSDSFQGTPAQADVPPLDHESASLSGSSPATIHSPPPGTIIAGLNPQAPWFDLGPPASLDTTLLCASPPPPQDFFGSFGSFSSIGSPAPVHFGDFSSPPPPPALPFPGSMVQFDGLAGGAATTDDLKLLLLGISARLDALERSIAGAGVQWCRVERDVAELRAKPSAEAAVDSLKKSLKEFTAALVLQVLGGEVPEESGDTLMVSSG</sequence>
<keyword evidence="3" id="KW-1185">Reference proteome</keyword>
<evidence type="ECO:0000256" key="1">
    <source>
        <dbReference type="SAM" id="MobiDB-lite"/>
    </source>
</evidence>
<feature type="compositionally biased region" description="Polar residues" evidence="1">
    <location>
        <begin position="27"/>
        <end position="36"/>
    </location>
</feature>
<evidence type="ECO:0000313" key="3">
    <source>
        <dbReference type="Proteomes" id="UP000076881"/>
    </source>
</evidence>